<evidence type="ECO:0000313" key="9">
    <source>
        <dbReference type="Proteomes" id="UP000526501"/>
    </source>
</evidence>
<protein>
    <submittedName>
        <fullName evidence="8">Putative sulfate exporter family transporter</fullName>
    </submittedName>
</protein>
<feature type="transmembrane region" description="Helical" evidence="7">
    <location>
        <begin position="257"/>
        <end position="277"/>
    </location>
</feature>
<accession>A0A7X1B5M8</accession>
<organism evidence="8 9">
    <name type="scientific">Pelagicoccus albus</name>
    <dbReference type="NCBI Taxonomy" id="415222"/>
    <lineage>
        <taxon>Bacteria</taxon>
        <taxon>Pseudomonadati</taxon>
        <taxon>Verrucomicrobiota</taxon>
        <taxon>Opitutia</taxon>
        <taxon>Puniceicoccales</taxon>
        <taxon>Pelagicoccaceae</taxon>
        <taxon>Pelagicoccus</taxon>
    </lineage>
</organism>
<feature type="transmembrane region" description="Helical" evidence="7">
    <location>
        <begin position="198"/>
        <end position="216"/>
    </location>
</feature>
<evidence type="ECO:0000313" key="8">
    <source>
        <dbReference type="EMBL" id="MBC2606070.1"/>
    </source>
</evidence>
<dbReference type="EMBL" id="JACHVC010000007">
    <property type="protein sequence ID" value="MBC2606070.1"/>
    <property type="molecule type" value="Genomic_DNA"/>
</dbReference>
<evidence type="ECO:0000256" key="6">
    <source>
        <dbReference type="ARBA" id="ARBA00023136"/>
    </source>
</evidence>
<sequence>MASLGGLAGQRKRYHSLSRWFLQGAIIAMAAGIDFPSALRVGVEGLGVTFFSIVGILLLGILLGRLLGVARDTALLVSVGTAVCGGSAIAAIAGVIKPGNQKIATSLTVVFTLNGLALFVFPMIGHGLGLSQASFAWWSALSIHDTSSVVGAASAYGESSLQLATTVKLARALWIIPIAIVFGVLRRDRVDSHRSFSAFPWFVLVFVGVVALFWGLPGLRGAGSVLSGLGKSAMVVALFFIGACIDFKGIRAAGARAFLLGVSLWLPTAALALVYVYHFH</sequence>
<evidence type="ECO:0000256" key="2">
    <source>
        <dbReference type="ARBA" id="ARBA00007977"/>
    </source>
</evidence>
<gene>
    <name evidence="8" type="ORF">H5P27_08430</name>
</gene>
<feature type="transmembrane region" description="Helical" evidence="7">
    <location>
        <begin position="222"/>
        <end position="245"/>
    </location>
</feature>
<feature type="transmembrane region" description="Helical" evidence="7">
    <location>
        <begin position="103"/>
        <end position="124"/>
    </location>
</feature>
<keyword evidence="5 7" id="KW-1133">Transmembrane helix</keyword>
<feature type="transmembrane region" description="Helical" evidence="7">
    <location>
        <begin position="45"/>
        <end position="67"/>
    </location>
</feature>
<keyword evidence="3" id="KW-1003">Cell membrane</keyword>
<feature type="transmembrane region" description="Helical" evidence="7">
    <location>
        <begin position="74"/>
        <end position="97"/>
    </location>
</feature>
<comment type="subcellular location">
    <subcellularLocation>
        <location evidence="1">Cell membrane</location>
        <topology evidence="1">Multi-pass membrane protein</topology>
    </subcellularLocation>
</comment>
<evidence type="ECO:0000256" key="7">
    <source>
        <dbReference type="SAM" id="Phobius"/>
    </source>
</evidence>
<comment type="caution">
    <text evidence="8">The sequence shown here is derived from an EMBL/GenBank/DDBJ whole genome shotgun (WGS) entry which is preliminary data.</text>
</comment>
<keyword evidence="9" id="KW-1185">Reference proteome</keyword>
<proteinExistence type="inferred from homology"/>
<keyword evidence="4 7" id="KW-0812">Transmembrane</keyword>
<dbReference type="InterPro" id="IPR018383">
    <property type="entry name" value="UPF0324_pro"/>
</dbReference>
<dbReference type="Proteomes" id="UP000526501">
    <property type="component" value="Unassembled WGS sequence"/>
</dbReference>
<dbReference type="Pfam" id="PF03601">
    <property type="entry name" value="Cons_hypoth698"/>
    <property type="match status" value="1"/>
</dbReference>
<evidence type="ECO:0000256" key="3">
    <source>
        <dbReference type="ARBA" id="ARBA00022475"/>
    </source>
</evidence>
<evidence type="ECO:0000256" key="1">
    <source>
        <dbReference type="ARBA" id="ARBA00004651"/>
    </source>
</evidence>
<evidence type="ECO:0000256" key="4">
    <source>
        <dbReference type="ARBA" id="ARBA00022692"/>
    </source>
</evidence>
<dbReference type="GO" id="GO:0005886">
    <property type="term" value="C:plasma membrane"/>
    <property type="evidence" value="ECO:0007669"/>
    <property type="project" value="UniProtKB-SubCell"/>
</dbReference>
<feature type="transmembrane region" description="Helical" evidence="7">
    <location>
        <begin position="20"/>
        <end position="39"/>
    </location>
</feature>
<evidence type="ECO:0000256" key="5">
    <source>
        <dbReference type="ARBA" id="ARBA00022989"/>
    </source>
</evidence>
<comment type="similarity">
    <text evidence="2">Belongs to the UPF0324 family.</text>
</comment>
<dbReference type="PANTHER" id="PTHR30106">
    <property type="entry name" value="INNER MEMBRANE PROTEIN YEIH-RELATED"/>
    <property type="match status" value="1"/>
</dbReference>
<feature type="transmembrane region" description="Helical" evidence="7">
    <location>
        <begin position="169"/>
        <end position="186"/>
    </location>
</feature>
<name>A0A7X1B5M8_9BACT</name>
<keyword evidence="6 7" id="KW-0472">Membrane</keyword>
<dbReference type="AlphaFoldDB" id="A0A7X1B5M8"/>
<reference evidence="8 9" key="1">
    <citation type="submission" date="2020-07" db="EMBL/GenBank/DDBJ databases">
        <authorList>
            <person name="Feng X."/>
        </authorList>
    </citation>
    <scope>NUCLEOTIDE SEQUENCE [LARGE SCALE GENOMIC DNA]</scope>
    <source>
        <strain evidence="8 9">JCM23202</strain>
    </source>
</reference>
<dbReference type="PANTHER" id="PTHR30106:SF1">
    <property type="entry name" value="UPF0324 MEMBRANE PROTEIN FN0533"/>
    <property type="match status" value="1"/>
</dbReference>